<dbReference type="RefSeq" id="WP_404612449.1">
    <property type="nucleotide sequence ID" value="NZ_JADIKK010000008.1"/>
</dbReference>
<dbReference type="Pfam" id="PF08123">
    <property type="entry name" value="DOT1"/>
    <property type="match status" value="1"/>
</dbReference>
<dbReference type="SUPFAM" id="SSF53335">
    <property type="entry name" value="S-adenosyl-L-methionine-dependent methyltransferases"/>
    <property type="match status" value="1"/>
</dbReference>
<name>A0ABW8J338_9GAMM</name>
<organism evidence="2 3">
    <name type="scientific">Rhodanobacter hydrolyticus</name>
    <dbReference type="NCBI Taxonomy" id="2250595"/>
    <lineage>
        <taxon>Bacteria</taxon>
        <taxon>Pseudomonadati</taxon>
        <taxon>Pseudomonadota</taxon>
        <taxon>Gammaproteobacteria</taxon>
        <taxon>Lysobacterales</taxon>
        <taxon>Rhodanobacteraceae</taxon>
        <taxon>Rhodanobacter</taxon>
    </lineage>
</organism>
<dbReference type="Gene3D" id="3.40.50.150">
    <property type="entry name" value="Vaccinia Virus protein VP39"/>
    <property type="match status" value="1"/>
</dbReference>
<keyword evidence="2" id="KW-0808">Transferase</keyword>
<dbReference type="GO" id="GO:0008168">
    <property type="term" value="F:methyltransferase activity"/>
    <property type="evidence" value="ECO:0007669"/>
    <property type="project" value="UniProtKB-KW"/>
</dbReference>
<dbReference type="EMBL" id="JADIKK010000008">
    <property type="protein sequence ID" value="MFK2876623.1"/>
    <property type="molecule type" value="Genomic_DNA"/>
</dbReference>
<gene>
    <name evidence="2" type="ORF">ISP25_06035</name>
</gene>
<dbReference type="InterPro" id="IPR029063">
    <property type="entry name" value="SAM-dependent_MTases_sf"/>
</dbReference>
<dbReference type="Proteomes" id="UP001620339">
    <property type="component" value="Unassembled WGS sequence"/>
</dbReference>
<accession>A0ABW8J338</accession>
<dbReference type="GO" id="GO:0032259">
    <property type="term" value="P:methylation"/>
    <property type="evidence" value="ECO:0007669"/>
    <property type="project" value="UniProtKB-KW"/>
</dbReference>
<proteinExistence type="predicted"/>
<reference evidence="2 3" key="1">
    <citation type="submission" date="2020-10" db="EMBL/GenBank/DDBJ databases">
        <title>Phylogeny of dyella-like bacteria.</title>
        <authorList>
            <person name="Fu J."/>
        </authorList>
    </citation>
    <scope>NUCLEOTIDE SEQUENCE [LARGE SCALE GENOMIC DNA]</scope>
    <source>
        <strain evidence="2 3">KACC 19113</strain>
    </source>
</reference>
<evidence type="ECO:0000313" key="3">
    <source>
        <dbReference type="Proteomes" id="UP001620339"/>
    </source>
</evidence>
<keyword evidence="3" id="KW-1185">Reference proteome</keyword>
<evidence type="ECO:0000259" key="1">
    <source>
        <dbReference type="Pfam" id="PF08123"/>
    </source>
</evidence>
<evidence type="ECO:0000313" key="2">
    <source>
        <dbReference type="EMBL" id="MFK2876623.1"/>
    </source>
</evidence>
<keyword evidence="2" id="KW-0489">Methyltransferase</keyword>
<dbReference type="CDD" id="cd02440">
    <property type="entry name" value="AdoMet_MTases"/>
    <property type="match status" value="1"/>
</dbReference>
<protein>
    <submittedName>
        <fullName evidence="2">Methyltransferase domain-containing protein</fullName>
    </submittedName>
</protein>
<feature type="domain" description="DOT1" evidence="1">
    <location>
        <begin position="132"/>
        <end position="192"/>
    </location>
</feature>
<comment type="caution">
    <text evidence="2">The sequence shown here is derived from an EMBL/GenBank/DDBJ whole genome shotgun (WGS) entry which is preliminary data.</text>
</comment>
<sequence>MSDALRTLIEALERDDALAEPARLRERIEALDRLDAWMPVAGEWMWRVQAIQRKLEAANATEYEAVRLAIRQGRGREAMRHRWRDGDGAASVCGDAYDWLDEWVAGVLPHGTPAEAEALPPEMVFYQPTPARHVFDLLDRLQLGGHDTLVDLGAGLGHVPLLAAICSDARCLGIEIEHAYVESARRCARDLHLANAHFVRGDAREADFGIGSVFYLYTPFTGTILREVLDALRCEAARRTFRVCSFGPCTAVLAAESWLAADDEPRSDRVAIFRAQRPSSPR</sequence>
<dbReference type="InterPro" id="IPR025789">
    <property type="entry name" value="DOT1_dom"/>
</dbReference>